<comment type="function">
    <text evidence="6">Catalytic subunit of the queuine tRNA-ribosyltransferase (TGT) that catalyzes the base-exchange of a guanine (G) residue with queuine (Q) at position 34 (anticodon wobble position) in tRNAs with GU(N) anticodons (tRNA-Asp, -Asn, -His and -Tyr), resulting in the hypermodified nucleoside queuosine (7-(((4,5-cis-dihydroxy-2-cyclopenten-1-yl)amino)methyl)-7-deazaguanosine). Catalysis occurs through a double-displacement mechanism. The nucleophile active site attacks the C1' of nucleotide 34 to detach the guanine base from the RNA, forming a covalent enzyme-RNA intermediate. The proton acceptor active site deprotonates the incoming queuine, allowing a nucleophilic attack on the C1' of the ribose to form the product.</text>
</comment>
<feature type="active site" description="Proton acceptor" evidence="6">
    <location>
        <position position="99"/>
    </location>
</feature>
<dbReference type="EC" id="2.4.2.64" evidence="6"/>
<dbReference type="Pfam" id="PF01702">
    <property type="entry name" value="TGT"/>
    <property type="match status" value="1"/>
</dbReference>
<feature type="active site" description="Nucleophile" evidence="6">
    <location>
        <position position="273"/>
    </location>
</feature>
<feature type="binding site" evidence="6">
    <location>
        <position position="196"/>
    </location>
    <ligand>
        <name>substrate</name>
    </ligand>
</feature>
<feature type="binding site" evidence="6">
    <location>
        <position position="311"/>
    </location>
    <ligand>
        <name>Zn(2+)</name>
        <dbReference type="ChEBI" id="CHEBI:29105"/>
    </ligand>
</feature>
<accession>A0ABY7GAJ6</accession>
<evidence type="ECO:0000259" key="8">
    <source>
        <dbReference type="Pfam" id="PF01702"/>
    </source>
</evidence>
<evidence type="ECO:0000313" key="10">
    <source>
        <dbReference type="Proteomes" id="UP001164746"/>
    </source>
</evidence>
<evidence type="ECO:0000256" key="3">
    <source>
        <dbReference type="ARBA" id="ARBA00022694"/>
    </source>
</evidence>
<dbReference type="Proteomes" id="UP001164746">
    <property type="component" value="Chromosome 17"/>
</dbReference>
<keyword evidence="3 6" id="KW-0819">tRNA processing</keyword>
<dbReference type="NCBIfam" id="TIGR00430">
    <property type="entry name" value="Q_tRNA_tgt"/>
    <property type="match status" value="1"/>
</dbReference>
<comment type="catalytic activity">
    <reaction evidence="6">
        <text>guanosine(34) in tRNA + queuine = queuosine(34) in tRNA + guanine</text>
        <dbReference type="Rhea" id="RHEA:16633"/>
        <dbReference type="Rhea" id="RHEA-COMP:10341"/>
        <dbReference type="Rhea" id="RHEA-COMP:18571"/>
        <dbReference type="ChEBI" id="CHEBI:16235"/>
        <dbReference type="ChEBI" id="CHEBI:17433"/>
        <dbReference type="ChEBI" id="CHEBI:74269"/>
        <dbReference type="ChEBI" id="CHEBI:194431"/>
        <dbReference type="EC" id="2.4.2.64"/>
    </reaction>
</comment>
<sequence length="440" mass="48621">MATMRTHALTFKIIAECSTTKARVGKMTLPHNIVDTPVFMPVGTQGTLKGMLPEQLKELDCRIMLGNTYHLGHRPGPELLEKAGGLHKFMNWDRCLLTDSGGFQMVSLLKLAEITEEGVKFESPHDGSEMMLTPEKSIEIQNSIGADIIMQLDDVVHSTTTGPRVEEAMHRTIRWLDRCLVAHGRPHDQNIFPIVQGGLDAELRKQCAQELTKRDVAGFAIGGLSGGEEKSQFWRMVDVSTDHLPRDKPRYLMGVGFAEDLVVCSALGCDMYDCVFPTRTARFGNALVREGSLNLCKKAFSQDYRPIDATCACSTCSQYTRAYLHTIAANEAVASSLITVHNVAFQLDLMRSIQQSIIEDRFPAFIQNFFRVRHPDGQYPVWAVEALAKVNVKLDSKEAIGENAGQMDGGELSQLTIESGQVGQTKESGQVGQTKESVKS</sequence>
<dbReference type="NCBIfam" id="TIGR00449">
    <property type="entry name" value="tgt_general"/>
    <property type="match status" value="1"/>
</dbReference>
<comment type="similarity">
    <text evidence="6">Belongs to the queuine tRNA-ribosyltransferase family.</text>
</comment>
<dbReference type="Gene3D" id="3.20.20.105">
    <property type="entry name" value="Queuine tRNA-ribosyltransferase-like"/>
    <property type="match status" value="1"/>
</dbReference>
<evidence type="ECO:0000313" key="9">
    <source>
        <dbReference type="EMBL" id="WAR31443.1"/>
    </source>
</evidence>
<feature type="domain" description="tRNA-guanine(15) transglycosylase-like" evidence="8">
    <location>
        <begin position="20"/>
        <end position="373"/>
    </location>
</feature>
<comment type="subunit">
    <text evidence="6">Heterodimer of a catalytic subunit and an accessory subunit.</text>
</comment>
<feature type="binding site" evidence="6">
    <location>
        <position position="313"/>
    </location>
    <ligand>
        <name>Zn(2+)</name>
        <dbReference type="ChEBI" id="CHEBI:29105"/>
    </ligand>
</feature>
<keyword evidence="2 6" id="KW-0808">Transferase</keyword>
<feature type="region of interest" description="RNA binding; important for wobble base 34 recognition" evidence="6">
    <location>
        <begin position="278"/>
        <end position="282"/>
    </location>
</feature>
<dbReference type="EMBL" id="CP111028">
    <property type="protein sequence ID" value="WAR31443.1"/>
    <property type="molecule type" value="Genomic_DNA"/>
</dbReference>
<name>A0ABY7GAJ6_MYAAR</name>
<reference evidence="9" key="1">
    <citation type="submission" date="2022-11" db="EMBL/GenBank/DDBJ databases">
        <title>Centuries of genome instability and evolution in soft-shell clam transmissible cancer (bioRxiv).</title>
        <authorList>
            <person name="Hart S.F.M."/>
            <person name="Yonemitsu M.A."/>
            <person name="Giersch R.M."/>
            <person name="Beal B.F."/>
            <person name="Arriagada G."/>
            <person name="Davis B.W."/>
            <person name="Ostrander E.A."/>
            <person name="Goff S.P."/>
            <person name="Metzger M.J."/>
        </authorList>
    </citation>
    <scope>NUCLEOTIDE SEQUENCE</scope>
    <source>
        <strain evidence="9">MELC-2E11</strain>
        <tissue evidence="9">Siphon/mantle</tissue>
    </source>
</reference>
<feature type="binding site" evidence="6">
    <location>
        <position position="341"/>
    </location>
    <ligand>
        <name>Zn(2+)</name>
        <dbReference type="ChEBI" id="CHEBI:29105"/>
    </ligand>
</feature>
<keyword evidence="6" id="KW-0963">Cytoplasm</keyword>
<feature type="region of interest" description="RNA binding" evidence="6">
    <location>
        <begin position="254"/>
        <end position="260"/>
    </location>
</feature>
<feature type="region of interest" description="Disordered" evidence="7">
    <location>
        <begin position="419"/>
        <end position="440"/>
    </location>
</feature>
<dbReference type="PANTHER" id="PTHR43530">
    <property type="entry name" value="QUEUINE TRNA-RIBOSYLTRANSFERASE CATALYTIC SUBUNIT 1"/>
    <property type="match status" value="1"/>
</dbReference>
<evidence type="ECO:0000256" key="1">
    <source>
        <dbReference type="ARBA" id="ARBA00022676"/>
    </source>
</evidence>
<comment type="subcellular location">
    <subcellularLocation>
        <location evidence="6">Cytoplasm</location>
    </subcellularLocation>
</comment>
<evidence type="ECO:0000256" key="7">
    <source>
        <dbReference type="SAM" id="MobiDB-lite"/>
    </source>
</evidence>
<dbReference type="InterPro" id="IPR036511">
    <property type="entry name" value="TGT-like_sf"/>
</dbReference>
<dbReference type="HAMAP" id="MF_00168">
    <property type="entry name" value="Q_tRNA_Tgt"/>
    <property type="match status" value="1"/>
</dbReference>
<dbReference type="SUPFAM" id="SSF51713">
    <property type="entry name" value="tRNA-guanine transglycosylase"/>
    <property type="match status" value="1"/>
</dbReference>
<proteinExistence type="inferred from homology"/>
<feature type="binding site" evidence="6">
    <location>
        <begin position="99"/>
        <end position="103"/>
    </location>
    <ligand>
        <name>substrate</name>
    </ligand>
</feature>
<dbReference type="PANTHER" id="PTHR43530:SF1">
    <property type="entry name" value="QUEUINE TRNA-RIBOSYLTRANSFERASE CATALYTIC SUBUNIT 1"/>
    <property type="match status" value="1"/>
</dbReference>
<evidence type="ECO:0000256" key="5">
    <source>
        <dbReference type="ARBA" id="ARBA00022833"/>
    </source>
</evidence>
<protein>
    <recommendedName>
        <fullName evidence="6">Queuine tRNA-ribosyltransferase catalytic subunit 1</fullName>
        <ecNumber evidence="6">2.4.2.64</ecNumber>
    </recommendedName>
    <alternativeName>
        <fullName evidence="6">Guanine insertion enzyme</fullName>
    </alternativeName>
    <alternativeName>
        <fullName evidence="6">tRNA-guanine transglycosylase</fullName>
    </alternativeName>
</protein>
<evidence type="ECO:0000256" key="2">
    <source>
        <dbReference type="ARBA" id="ARBA00022679"/>
    </source>
</evidence>
<feature type="binding site" evidence="6">
    <location>
        <position position="153"/>
    </location>
    <ligand>
        <name>substrate</name>
    </ligand>
</feature>
<dbReference type="InterPro" id="IPR002616">
    <property type="entry name" value="tRNA_ribo_trans-like"/>
</dbReference>
<keyword evidence="4 6" id="KW-0479">Metal-binding</keyword>
<feature type="binding site" evidence="6">
    <location>
        <position position="316"/>
    </location>
    <ligand>
        <name>Zn(2+)</name>
        <dbReference type="ChEBI" id="CHEBI:29105"/>
    </ligand>
</feature>
<organism evidence="9 10">
    <name type="scientific">Mya arenaria</name>
    <name type="common">Soft-shell clam</name>
    <dbReference type="NCBI Taxonomy" id="6604"/>
    <lineage>
        <taxon>Eukaryota</taxon>
        <taxon>Metazoa</taxon>
        <taxon>Spiralia</taxon>
        <taxon>Lophotrochozoa</taxon>
        <taxon>Mollusca</taxon>
        <taxon>Bivalvia</taxon>
        <taxon>Autobranchia</taxon>
        <taxon>Heteroconchia</taxon>
        <taxon>Euheterodonta</taxon>
        <taxon>Imparidentia</taxon>
        <taxon>Neoheterodontei</taxon>
        <taxon>Myida</taxon>
        <taxon>Myoidea</taxon>
        <taxon>Myidae</taxon>
        <taxon>Mya</taxon>
    </lineage>
</organism>
<keyword evidence="10" id="KW-1185">Reference proteome</keyword>
<gene>
    <name evidence="9" type="ORF">MAR_033985</name>
</gene>
<keyword evidence="1 6" id="KW-0328">Glycosyltransferase</keyword>
<feature type="binding site" evidence="6">
    <location>
        <position position="223"/>
    </location>
    <ligand>
        <name>substrate</name>
    </ligand>
</feature>
<dbReference type="InterPro" id="IPR004803">
    <property type="entry name" value="TGT"/>
</dbReference>
<evidence type="ECO:0000256" key="6">
    <source>
        <dbReference type="HAMAP-Rule" id="MF_03218"/>
    </source>
</evidence>
<comment type="cofactor">
    <cofactor evidence="6">
        <name>Zn(2+)</name>
        <dbReference type="ChEBI" id="CHEBI:29105"/>
    </cofactor>
</comment>
<evidence type="ECO:0000256" key="4">
    <source>
        <dbReference type="ARBA" id="ARBA00022723"/>
    </source>
</evidence>
<keyword evidence="5 6" id="KW-0862">Zinc</keyword>